<dbReference type="AlphaFoldDB" id="A0A9D1M4B1"/>
<keyword evidence="1" id="KW-0812">Transmembrane</keyword>
<evidence type="ECO:0000313" key="3">
    <source>
        <dbReference type="Proteomes" id="UP000824107"/>
    </source>
</evidence>
<keyword evidence="1" id="KW-0472">Membrane</keyword>
<reference evidence="2" key="1">
    <citation type="submission" date="2020-10" db="EMBL/GenBank/DDBJ databases">
        <authorList>
            <person name="Gilroy R."/>
        </authorList>
    </citation>
    <scope>NUCLEOTIDE SEQUENCE</scope>
    <source>
        <strain evidence="2">ChiW3-316</strain>
    </source>
</reference>
<feature type="transmembrane region" description="Helical" evidence="1">
    <location>
        <begin position="70"/>
        <end position="91"/>
    </location>
</feature>
<gene>
    <name evidence="2" type="ORF">IAD20_04595</name>
</gene>
<organism evidence="2 3">
    <name type="scientific">Candidatus Scatocola faecipullorum</name>
    <dbReference type="NCBI Taxonomy" id="2840917"/>
    <lineage>
        <taxon>Bacteria</taxon>
        <taxon>Pseudomonadati</taxon>
        <taxon>Pseudomonadota</taxon>
        <taxon>Alphaproteobacteria</taxon>
        <taxon>Rhodospirillales</taxon>
        <taxon>Rhodospirillaceae</taxon>
        <taxon>Rhodospirillaceae incertae sedis</taxon>
        <taxon>Candidatus Scatocola</taxon>
    </lineage>
</organism>
<feature type="transmembrane region" description="Helical" evidence="1">
    <location>
        <begin position="45"/>
        <end position="63"/>
    </location>
</feature>
<dbReference type="EMBL" id="DVNC01000029">
    <property type="protein sequence ID" value="HIU53342.1"/>
    <property type="molecule type" value="Genomic_DNA"/>
</dbReference>
<sequence length="304" mass="34744">MGYLSQKKKHARINFLLNTSLGIISITSFLALFDRSSGFSAFINQWQFQIYIYLLFVFFYALANRFFIQALFACLLIVVNYMSIASSANLFKNIENDGQQRLVILYQNHTRNGEALLQQARAERADVIAVNRSRLPGFDLSNYPGYYLFNEDNDWKNSFMVSRHMPLKSGKLRLSPRFTASYMSFIAEEQPLVLINIDLSGLSHRDEKTVYHNLAEFVTAQDNPVIIIGEFGIPAWSDTFKKFLNKTSLEVKNRVILSNGSCWFNPFGVPSLNVLAYKNFGVKDVSLLNKDGNARHPLLVELSF</sequence>
<evidence type="ECO:0008006" key="4">
    <source>
        <dbReference type="Google" id="ProtNLM"/>
    </source>
</evidence>
<reference evidence="2" key="2">
    <citation type="journal article" date="2021" name="PeerJ">
        <title>Extensive microbial diversity within the chicken gut microbiome revealed by metagenomics and culture.</title>
        <authorList>
            <person name="Gilroy R."/>
            <person name="Ravi A."/>
            <person name="Getino M."/>
            <person name="Pursley I."/>
            <person name="Horton D.L."/>
            <person name="Alikhan N.F."/>
            <person name="Baker D."/>
            <person name="Gharbi K."/>
            <person name="Hall N."/>
            <person name="Watson M."/>
            <person name="Adriaenssens E.M."/>
            <person name="Foster-Nyarko E."/>
            <person name="Jarju S."/>
            <person name="Secka A."/>
            <person name="Antonio M."/>
            <person name="Oren A."/>
            <person name="Chaudhuri R.R."/>
            <person name="La Ragione R."/>
            <person name="Hildebrand F."/>
            <person name="Pallen M.J."/>
        </authorList>
    </citation>
    <scope>NUCLEOTIDE SEQUENCE</scope>
    <source>
        <strain evidence="2">ChiW3-316</strain>
    </source>
</reference>
<proteinExistence type="predicted"/>
<feature type="transmembrane region" description="Helical" evidence="1">
    <location>
        <begin position="12"/>
        <end position="33"/>
    </location>
</feature>
<name>A0A9D1M4B1_9PROT</name>
<dbReference type="Proteomes" id="UP000824107">
    <property type="component" value="Unassembled WGS sequence"/>
</dbReference>
<protein>
    <recommendedName>
        <fullName evidence="4">Endonuclease/exonuclease/phosphatase domain-containing protein</fullName>
    </recommendedName>
</protein>
<evidence type="ECO:0000313" key="2">
    <source>
        <dbReference type="EMBL" id="HIU53342.1"/>
    </source>
</evidence>
<keyword evidence="1" id="KW-1133">Transmembrane helix</keyword>
<accession>A0A9D1M4B1</accession>
<evidence type="ECO:0000256" key="1">
    <source>
        <dbReference type="SAM" id="Phobius"/>
    </source>
</evidence>
<comment type="caution">
    <text evidence="2">The sequence shown here is derived from an EMBL/GenBank/DDBJ whole genome shotgun (WGS) entry which is preliminary data.</text>
</comment>